<keyword evidence="1" id="KW-0732">Signal</keyword>
<dbReference type="STRING" id="1123237.Salmuc_04846"/>
<dbReference type="eggNOG" id="ENOG50333NW">
    <property type="taxonomic scope" value="Bacteria"/>
</dbReference>
<evidence type="ECO:0000256" key="1">
    <source>
        <dbReference type="SAM" id="SignalP"/>
    </source>
</evidence>
<dbReference type="HOGENOM" id="CLU_2357209_0_0_5"/>
<proteinExistence type="predicted"/>
<evidence type="ECO:0000313" key="3">
    <source>
        <dbReference type="Proteomes" id="UP000015347"/>
    </source>
</evidence>
<comment type="caution">
    <text evidence="2">The sequence shown here is derived from an EMBL/GenBank/DDBJ whole genome shotgun (WGS) entry which is preliminary data.</text>
</comment>
<dbReference type="AlphaFoldDB" id="S9S5X5"/>
<gene>
    <name evidence="2" type="ORF">Salmuc_04846</name>
</gene>
<name>S9S5X5_9RHOB</name>
<reference evidence="3" key="1">
    <citation type="journal article" date="2014" name="Stand. Genomic Sci.">
        <title>Genome sequence of the exopolysaccharide-producing Salipiger mucosus type strain (DSM 16094(T)), a moderately halophilic member of the Roseobacter clade.</title>
        <authorList>
            <person name="Riedel T."/>
            <person name="Spring S."/>
            <person name="Fiebig A."/>
            <person name="Petersen J."/>
            <person name="Kyrpides N.C."/>
            <person name="Goker M."/>
            <person name="Klenk H.P."/>
        </authorList>
    </citation>
    <scope>NUCLEOTIDE SEQUENCE [LARGE SCALE GENOMIC DNA]</scope>
    <source>
        <strain evidence="3">DSM 16094</strain>
    </source>
</reference>
<evidence type="ECO:0000313" key="2">
    <source>
        <dbReference type="EMBL" id="EPX85575.1"/>
    </source>
</evidence>
<dbReference type="EMBL" id="APVH01000008">
    <property type="protein sequence ID" value="EPX85575.1"/>
    <property type="molecule type" value="Genomic_DNA"/>
</dbReference>
<feature type="signal peptide" evidence="1">
    <location>
        <begin position="1"/>
        <end position="20"/>
    </location>
</feature>
<organism evidence="2 3">
    <name type="scientific">Salipiger mucosus DSM 16094</name>
    <dbReference type="NCBI Taxonomy" id="1123237"/>
    <lineage>
        <taxon>Bacteria</taxon>
        <taxon>Pseudomonadati</taxon>
        <taxon>Pseudomonadota</taxon>
        <taxon>Alphaproteobacteria</taxon>
        <taxon>Rhodobacterales</taxon>
        <taxon>Roseobacteraceae</taxon>
        <taxon>Salipiger</taxon>
    </lineage>
</organism>
<feature type="chain" id="PRO_5004569073" evidence="1">
    <location>
        <begin position="21"/>
        <end position="94"/>
    </location>
</feature>
<keyword evidence="3" id="KW-1185">Reference proteome</keyword>
<dbReference type="Proteomes" id="UP000015347">
    <property type="component" value="Unassembled WGS sequence"/>
</dbReference>
<protein>
    <submittedName>
        <fullName evidence="2">Uncharacterized protein</fullName>
    </submittedName>
</protein>
<accession>S9S5X5</accession>
<dbReference type="RefSeq" id="WP_020038927.1">
    <property type="nucleotide sequence ID" value="NZ_KE557273.1"/>
</dbReference>
<sequence length="94" mass="10241">MTRATGFLLIALLSAGAASAQSTKEERCEASAAVVMEAVQARLDGMQKSRVRRALIRELDRTAGEMLADWIYGLPESELTPQVGETWKAQCLSQ</sequence>